<accession>A0A803QC17</accession>
<evidence type="ECO:0000313" key="3">
    <source>
        <dbReference type="Proteomes" id="UP000596661"/>
    </source>
</evidence>
<reference evidence="2" key="2">
    <citation type="submission" date="2021-03" db="UniProtKB">
        <authorList>
            <consortium name="EnsemblPlants"/>
        </authorList>
    </citation>
    <scope>IDENTIFICATION</scope>
</reference>
<organism evidence="2 3">
    <name type="scientific">Cannabis sativa</name>
    <name type="common">Hemp</name>
    <name type="synonym">Marijuana</name>
    <dbReference type="NCBI Taxonomy" id="3483"/>
    <lineage>
        <taxon>Eukaryota</taxon>
        <taxon>Viridiplantae</taxon>
        <taxon>Streptophyta</taxon>
        <taxon>Embryophyta</taxon>
        <taxon>Tracheophyta</taxon>
        <taxon>Spermatophyta</taxon>
        <taxon>Magnoliopsida</taxon>
        <taxon>eudicotyledons</taxon>
        <taxon>Gunneridae</taxon>
        <taxon>Pentapetalae</taxon>
        <taxon>rosids</taxon>
        <taxon>fabids</taxon>
        <taxon>Rosales</taxon>
        <taxon>Cannabaceae</taxon>
        <taxon>Cannabis</taxon>
    </lineage>
</organism>
<feature type="region of interest" description="Disordered" evidence="1">
    <location>
        <begin position="55"/>
        <end position="140"/>
    </location>
</feature>
<dbReference type="Gramene" id="evm.model.08.684">
    <property type="protein sequence ID" value="cds.evm.model.08.684"/>
    <property type="gene ID" value="evm.TU.08.684"/>
</dbReference>
<evidence type="ECO:0000256" key="1">
    <source>
        <dbReference type="SAM" id="MobiDB-lite"/>
    </source>
</evidence>
<dbReference type="EMBL" id="UZAU01000690">
    <property type="status" value="NOT_ANNOTATED_CDS"/>
    <property type="molecule type" value="Genomic_DNA"/>
</dbReference>
<keyword evidence="3" id="KW-1185">Reference proteome</keyword>
<reference evidence="2" key="1">
    <citation type="submission" date="2018-11" db="EMBL/GenBank/DDBJ databases">
        <authorList>
            <person name="Grassa J C."/>
        </authorList>
    </citation>
    <scope>NUCLEOTIDE SEQUENCE [LARGE SCALE GENOMIC DNA]</scope>
</reference>
<proteinExistence type="predicted"/>
<dbReference type="Proteomes" id="UP000596661">
    <property type="component" value="Chromosome 8"/>
</dbReference>
<name>A0A803QC17_CANSA</name>
<protein>
    <submittedName>
        <fullName evidence="2">Uncharacterized protein</fullName>
    </submittedName>
</protein>
<evidence type="ECO:0000313" key="2">
    <source>
        <dbReference type="EnsemblPlants" id="cds.evm.model.08.684"/>
    </source>
</evidence>
<feature type="compositionally biased region" description="Basic residues" evidence="1">
    <location>
        <begin position="69"/>
        <end position="80"/>
    </location>
</feature>
<sequence length="164" mass="17935">MFLCYLLYVTQCFQDIIPYVDHGVQQKDSHQSEAISEHVKDQVEPGNVAFVGAASGTGSEVPVDAPKKHEVKKSRAKKKKVNVDPSDQDFVVHVESGTSSKVPAAAGDSDLPNPPVRRTRRYGVKSVASKGPSPSIAEEPVIKSTSFSDVDVYLKMKPEHRCRT</sequence>
<dbReference type="AlphaFoldDB" id="A0A803QC17"/>
<dbReference type="EnsemblPlants" id="evm.model.08.684">
    <property type="protein sequence ID" value="cds.evm.model.08.684"/>
    <property type="gene ID" value="evm.TU.08.684"/>
</dbReference>